<sequence>MLVCALFRFVGWRSEGERCFLWAGELRVVVSLSATTSSLGIASLGRLASARYPKSSSSARIASLGNWLECRINRKCEVQTPLILLSNATIRSFAIQS</sequence>
<dbReference type="HOGENOM" id="CLU_2347068_0_0_1"/>
<dbReference type="Proteomes" id="UP000001194">
    <property type="component" value="Unassembled WGS sequence"/>
</dbReference>
<dbReference type="KEGG" id="lbc:LACBIDRAFT_314578"/>
<gene>
    <name evidence="1" type="ORF">LACBIDRAFT_314578</name>
</gene>
<dbReference type="AlphaFoldDB" id="B0DYU5"/>
<organism evidence="2">
    <name type="scientific">Laccaria bicolor (strain S238N-H82 / ATCC MYA-4686)</name>
    <name type="common">Bicoloured deceiver</name>
    <name type="synonym">Laccaria laccata var. bicolor</name>
    <dbReference type="NCBI Taxonomy" id="486041"/>
    <lineage>
        <taxon>Eukaryota</taxon>
        <taxon>Fungi</taxon>
        <taxon>Dikarya</taxon>
        <taxon>Basidiomycota</taxon>
        <taxon>Agaricomycotina</taxon>
        <taxon>Agaricomycetes</taxon>
        <taxon>Agaricomycetidae</taxon>
        <taxon>Agaricales</taxon>
        <taxon>Agaricineae</taxon>
        <taxon>Hydnangiaceae</taxon>
        <taxon>Laccaria</taxon>
    </lineage>
</organism>
<dbReference type="EMBL" id="DS547152">
    <property type="protein sequence ID" value="EDR00199.1"/>
    <property type="molecule type" value="Genomic_DNA"/>
</dbReference>
<name>B0DYU5_LACBS</name>
<keyword evidence="2" id="KW-1185">Reference proteome</keyword>
<evidence type="ECO:0000313" key="2">
    <source>
        <dbReference type="Proteomes" id="UP000001194"/>
    </source>
</evidence>
<dbReference type="InParanoid" id="B0DYU5"/>
<reference evidence="1 2" key="1">
    <citation type="journal article" date="2008" name="Nature">
        <title>The genome of Laccaria bicolor provides insights into mycorrhizal symbiosis.</title>
        <authorList>
            <person name="Martin F."/>
            <person name="Aerts A."/>
            <person name="Ahren D."/>
            <person name="Brun A."/>
            <person name="Danchin E.G.J."/>
            <person name="Duchaussoy F."/>
            <person name="Gibon J."/>
            <person name="Kohler A."/>
            <person name="Lindquist E."/>
            <person name="Pereda V."/>
            <person name="Salamov A."/>
            <person name="Shapiro H.J."/>
            <person name="Wuyts J."/>
            <person name="Blaudez D."/>
            <person name="Buee M."/>
            <person name="Brokstein P."/>
            <person name="Canbaeck B."/>
            <person name="Cohen D."/>
            <person name="Courty P.E."/>
            <person name="Coutinho P.M."/>
            <person name="Delaruelle C."/>
            <person name="Detter J.C."/>
            <person name="Deveau A."/>
            <person name="DiFazio S."/>
            <person name="Duplessis S."/>
            <person name="Fraissinet-Tachet L."/>
            <person name="Lucic E."/>
            <person name="Frey-Klett P."/>
            <person name="Fourrey C."/>
            <person name="Feussner I."/>
            <person name="Gay G."/>
            <person name="Grimwood J."/>
            <person name="Hoegger P.J."/>
            <person name="Jain P."/>
            <person name="Kilaru S."/>
            <person name="Labbe J."/>
            <person name="Lin Y.C."/>
            <person name="Legue V."/>
            <person name="Le Tacon F."/>
            <person name="Marmeisse R."/>
            <person name="Melayah D."/>
            <person name="Montanini B."/>
            <person name="Muratet M."/>
            <person name="Nehls U."/>
            <person name="Niculita-Hirzel H."/>
            <person name="Oudot-Le Secq M.P."/>
            <person name="Peter M."/>
            <person name="Quesneville H."/>
            <person name="Rajashekar B."/>
            <person name="Reich M."/>
            <person name="Rouhier N."/>
            <person name="Schmutz J."/>
            <person name="Yin T."/>
            <person name="Chalot M."/>
            <person name="Henrissat B."/>
            <person name="Kuees U."/>
            <person name="Lucas S."/>
            <person name="Van de Peer Y."/>
            <person name="Podila G.K."/>
            <person name="Polle A."/>
            <person name="Pukkila P.J."/>
            <person name="Richardson P.M."/>
            <person name="Rouze P."/>
            <person name="Sanders I.R."/>
            <person name="Stajich J.E."/>
            <person name="Tunlid A."/>
            <person name="Tuskan G."/>
            <person name="Grigoriev I.V."/>
        </authorList>
    </citation>
    <scope>NUCLEOTIDE SEQUENCE [LARGE SCALE GENOMIC DNA]</scope>
    <source>
        <strain evidence="2">S238N-H82 / ATCC MYA-4686</strain>
    </source>
</reference>
<evidence type="ECO:0000313" key="1">
    <source>
        <dbReference type="EMBL" id="EDR00199.1"/>
    </source>
</evidence>
<dbReference type="RefSeq" id="XP_001889108.1">
    <property type="nucleotide sequence ID" value="XM_001889073.1"/>
</dbReference>
<proteinExistence type="predicted"/>
<protein>
    <submittedName>
        <fullName evidence="1">Predicted protein</fullName>
    </submittedName>
</protein>
<accession>B0DYU5</accession>
<dbReference type="GeneID" id="6084807"/>